<protein>
    <submittedName>
        <fullName evidence="2">Uncharacterized protein</fullName>
    </submittedName>
</protein>
<accession>A0A1F7GV35</accession>
<reference evidence="2 3" key="1">
    <citation type="journal article" date="2016" name="Nat. Commun.">
        <title>Thousands of microbial genomes shed light on interconnected biogeochemical processes in an aquifer system.</title>
        <authorList>
            <person name="Anantharaman K."/>
            <person name="Brown C.T."/>
            <person name="Hug L.A."/>
            <person name="Sharon I."/>
            <person name="Castelle C.J."/>
            <person name="Probst A.J."/>
            <person name="Thomas B.C."/>
            <person name="Singh A."/>
            <person name="Wilkins M.J."/>
            <person name="Karaoz U."/>
            <person name="Brodie E.L."/>
            <person name="Williams K.H."/>
            <person name="Hubbard S.S."/>
            <person name="Banfield J.F."/>
        </authorList>
    </citation>
    <scope>NUCLEOTIDE SEQUENCE [LARGE SCALE GENOMIC DNA]</scope>
</reference>
<gene>
    <name evidence="2" type="ORF">A3C24_00445</name>
</gene>
<keyword evidence="1" id="KW-0812">Transmembrane</keyword>
<dbReference type="EMBL" id="MFZM01000037">
    <property type="protein sequence ID" value="OGK22644.1"/>
    <property type="molecule type" value="Genomic_DNA"/>
</dbReference>
<evidence type="ECO:0000313" key="2">
    <source>
        <dbReference type="EMBL" id="OGK22644.1"/>
    </source>
</evidence>
<evidence type="ECO:0000313" key="3">
    <source>
        <dbReference type="Proteomes" id="UP000177159"/>
    </source>
</evidence>
<keyword evidence="1" id="KW-1133">Transmembrane helix</keyword>
<dbReference type="AlphaFoldDB" id="A0A1F7GV35"/>
<evidence type="ECO:0000256" key="1">
    <source>
        <dbReference type="SAM" id="Phobius"/>
    </source>
</evidence>
<dbReference type="Proteomes" id="UP000177159">
    <property type="component" value="Unassembled WGS sequence"/>
</dbReference>
<sequence>MVEPITDTLLAVAEAAGSVGAAAPVVAETTAVVTEGAGVAAAATETAGLAKEASPFAAQEVMDLARGAEASVDLLAGEHAIRALTEFPDSLGGPVETAPDVVNAFTAEQEGAVHAITESSLQKWNREHPQPDPNTNPEAYRQWCEDQWNVETEYIADARTEVSMTQWDREHPEPKAIKFEEHKRWLEAREKQKKEFQKRFNEEARDTREAERASVLAEINRLRQLTQERVDIVEGIKAIRRKSDLEKTDQDKIDLARFQVRKSELDIQIDAIQASLREKASRSGPLIALLINTALMSALAVGALAYGAAQKEHFT</sequence>
<comment type="caution">
    <text evidence="2">The sequence shown here is derived from an EMBL/GenBank/DDBJ whole genome shotgun (WGS) entry which is preliminary data.</text>
</comment>
<feature type="transmembrane region" description="Helical" evidence="1">
    <location>
        <begin position="286"/>
        <end position="309"/>
    </location>
</feature>
<proteinExistence type="predicted"/>
<name>A0A1F7GV35_9BACT</name>
<keyword evidence="1" id="KW-0472">Membrane</keyword>
<organism evidence="2 3">
    <name type="scientific">Candidatus Roizmanbacteria bacterium RIFCSPHIGHO2_02_FULL_37_24</name>
    <dbReference type="NCBI Taxonomy" id="1802037"/>
    <lineage>
        <taxon>Bacteria</taxon>
        <taxon>Candidatus Roizmaniibacteriota</taxon>
    </lineage>
</organism>